<gene>
    <name evidence="1" type="ordered locus">GK3367</name>
</gene>
<dbReference type="Proteomes" id="UP000001172">
    <property type="component" value="Chromosome"/>
</dbReference>
<name>Q5KUI4_GEOKA</name>
<sequence length="65" mass="7420">MFGPPSRQGVTEKPVAFLRQSKRGKPLFRQGYVKLLRCIYIYTWLCKRSGFSAPSFCRGLFDASA</sequence>
<protein>
    <submittedName>
        <fullName evidence="1">Hypothetical conserved protein</fullName>
    </submittedName>
</protein>
<proteinExistence type="predicted"/>
<keyword evidence="2" id="KW-1185">Reference proteome</keyword>
<dbReference type="HOGENOM" id="CLU_2843609_0_0_9"/>
<evidence type="ECO:0000313" key="1">
    <source>
        <dbReference type="EMBL" id="BAD77652.1"/>
    </source>
</evidence>
<organism evidence="1 2">
    <name type="scientific">Geobacillus kaustophilus (strain HTA426)</name>
    <dbReference type="NCBI Taxonomy" id="235909"/>
    <lineage>
        <taxon>Bacteria</taxon>
        <taxon>Bacillati</taxon>
        <taxon>Bacillota</taxon>
        <taxon>Bacilli</taxon>
        <taxon>Bacillales</taxon>
        <taxon>Anoxybacillaceae</taxon>
        <taxon>Geobacillus</taxon>
        <taxon>Geobacillus thermoleovorans group</taxon>
    </lineage>
</organism>
<dbReference type="KEGG" id="gka:GK3367"/>
<dbReference type="AlphaFoldDB" id="Q5KUI4"/>
<reference evidence="1 2" key="1">
    <citation type="journal article" date="2004" name="Nucleic Acids Res.">
        <title>Thermoadaptation trait revealed by the genome sequence of thermophilic Geobacillus kaustophilus.</title>
        <authorList>
            <person name="Takami H."/>
            <person name="Takaki Y."/>
            <person name="Chee G.J."/>
            <person name="Nishi S."/>
            <person name="Shimamura S."/>
            <person name="Suzuki H."/>
            <person name="Matsui S."/>
            <person name="Uchiyama I."/>
        </authorList>
    </citation>
    <scope>NUCLEOTIDE SEQUENCE [LARGE SCALE GENOMIC DNA]</scope>
    <source>
        <strain evidence="1 2">HTA426</strain>
    </source>
</reference>
<evidence type="ECO:0000313" key="2">
    <source>
        <dbReference type="Proteomes" id="UP000001172"/>
    </source>
</evidence>
<accession>Q5KUI4</accession>
<dbReference type="EMBL" id="BA000043">
    <property type="protein sequence ID" value="BAD77652.1"/>
    <property type="molecule type" value="Genomic_DNA"/>
</dbReference>